<reference evidence="2" key="1">
    <citation type="submission" date="2017-01" db="EMBL/GenBank/DDBJ databases">
        <title>Komagataeibacter sp. MSKU9 whole genome sequencing project.</title>
        <authorList>
            <person name="Matsutani M."/>
            <person name="Naloka K."/>
            <person name="Theeragool G."/>
            <person name="Yakushi T."/>
            <person name="Matsushita K."/>
        </authorList>
    </citation>
    <scope>NUCLEOTIDE SEQUENCE [LARGE SCALE GENOMIC DNA]</scope>
    <source>
        <strain evidence="2">MSKU9</strain>
    </source>
</reference>
<sequence length="90" mass="9651">MVKSVFPVPRGTWAGMTEAQVTAARNAAQQALLSLLNGTRPMSAGYSQGDGGRNVSFAGASEAQLRNNLRELNALLGVGTSRRAMRIRYR</sequence>
<proteinExistence type="predicted"/>
<organism evidence="1 2">
    <name type="scientific">Komagataeibacter diospyri</name>
    <dbReference type="NCBI Taxonomy" id="1932662"/>
    <lineage>
        <taxon>Bacteria</taxon>
        <taxon>Pseudomonadati</taxon>
        <taxon>Pseudomonadota</taxon>
        <taxon>Alphaproteobacteria</taxon>
        <taxon>Acetobacterales</taxon>
        <taxon>Acetobacteraceae</taxon>
        <taxon>Komagataeibacter</taxon>
    </lineage>
</organism>
<accession>A0A4P5NRJ9</accession>
<keyword evidence="2" id="KW-1185">Reference proteome</keyword>
<dbReference type="InterPro" id="IPR036626">
    <property type="entry name" value="GpW_sf"/>
</dbReference>
<gene>
    <name evidence="1" type="ORF">MSKU9_1198</name>
</gene>
<dbReference type="Proteomes" id="UP000315095">
    <property type="component" value="Unassembled WGS sequence"/>
</dbReference>
<comment type="caution">
    <text evidence="1">The sequence shown here is derived from an EMBL/GenBank/DDBJ whole genome shotgun (WGS) entry which is preliminary data.</text>
</comment>
<evidence type="ECO:0000313" key="1">
    <source>
        <dbReference type="EMBL" id="GCE83057.1"/>
    </source>
</evidence>
<evidence type="ECO:0000313" key="2">
    <source>
        <dbReference type="Proteomes" id="UP000315095"/>
    </source>
</evidence>
<dbReference type="Gene3D" id="3.30.1580.10">
    <property type="entry name" value="Head-to-tail joining protein W"/>
    <property type="match status" value="1"/>
</dbReference>
<name>A0A4P5NRJ9_9PROT</name>
<dbReference type="Pfam" id="PF02831">
    <property type="entry name" value="gpW"/>
    <property type="match status" value="1"/>
</dbReference>
<dbReference type="SUPFAM" id="SSF64210">
    <property type="entry name" value="Head-to-tail joining protein W, gpW"/>
    <property type="match status" value="1"/>
</dbReference>
<dbReference type="AlphaFoldDB" id="A0A4P5NRJ9"/>
<dbReference type="GO" id="GO:0019058">
    <property type="term" value="P:viral life cycle"/>
    <property type="evidence" value="ECO:0007669"/>
    <property type="project" value="InterPro"/>
</dbReference>
<protein>
    <submittedName>
        <fullName evidence="1">Uncharacterized protein</fullName>
    </submittedName>
</protein>
<dbReference type="EMBL" id="BDLU01000032">
    <property type="protein sequence ID" value="GCE83057.1"/>
    <property type="molecule type" value="Genomic_DNA"/>
</dbReference>
<dbReference type="InterPro" id="IPR004174">
    <property type="entry name" value="GpW"/>
</dbReference>